<reference evidence="4" key="1">
    <citation type="journal article" date="2019" name="Genome Announc.">
        <title>Draft Genome Sequence of Pseudoalteromonas piscicida Strain 36Y ROTHPW, an Hypersaline Seawater Isolate from the South Coast of Sonora, Mexico.</title>
        <authorList>
            <person name="Sanchez-Diaz R."/>
            <person name="Molina-Garza Z.J."/>
            <person name="Cruz-Suarez L.E."/>
            <person name="Selvin J."/>
            <person name="Kiran G.S."/>
            <person name="Ibarra-Gamez J.C."/>
            <person name="Gomez-Gil B."/>
            <person name="Galaviz-Silva L."/>
        </authorList>
    </citation>
    <scope>NUCLEOTIDE SEQUENCE [LARGE SCALE GENOMIC DNA]</scope>
    <source>
        <strain evidence="4">36Y_RITHPW</strain>
    </source>
</reference>
<protein>
    <recommendedName>
        <fullName evidence="2">AB hydrolase-1 domain-containing protein</fullName>
    </recommendedName>
</protein>
<organism evidence="3 4">
    <name type="scientific">Pseudoalteromonas piscicida</name>
    <dbReference type="NCBI Taxonomy" id="43662"/>
    <lineage>
        <taxon>Bacteria</taxon>
        <taxon>Pseudomonadati</taxon>
        <taxon>Pseudomonadota</taxon>
        <taxon>Gammaproteobacteria</taxon>
        <taxon>Alteromonadales</taxon>
        <taxon>Pseudoalteromonadaceae</taxon>
        <taxon>Pseudoalteromonas</taxon>
    </lineage>
</organism>
<dbReference type="EMBL" id="NKHF01000025">
    <property type="protein sequence ID" value="PCK32691.1"/>
    <property type="molecule type" value="Genomic_DNA"/>
</dbReference>
<dbReference type="Gene3D" id="3.40.50.1820">
    <property type="entry name" value="alpha/beta hydrolase"/>
    <property type="match status" value="1"/>
</dbReference>
<dbReference type="InterPro" id="IPR000073">
    <property type="entry name" value="AB_hydrolase_1"/>
</dbReference>
<dbReference type="Proteomes" id="UP000228621">
    <property type="component" value="Unassembled WGS sequence"/>
</dbReference>
<keyword evidence="1" id="KW-0472">Membrane</keyword>
<feature type="transmembrane region" description="Helical" evidence="1">
    <location>
        <begin position="12"/>
        <end position="34"/>
    </location>
</feature>
<feature type="domain" description="AB hydrolase-1" evidence="2">
    <location>
        <begin position="71"/>
        <end position="308"/>
    </location>
</feature>
<keyword evidence="4" id="KW-1185">Reference proteome</keyword>
<keyword evidence="1" id="KW-1133">Transmembrane helix</keyword>
<accession>A0A2A5JTT0</accession>
<evidence type="ECO:0000313" key="4">
    <source>
        <dbReference type="Proteomes" id="UP000228621"/>
    </source>
</evidence>
<sequence>MSSAYQRFFSNKLTLSILIVFSIYLLLRAIAFFVHQPIHLSGDYFSFEGKQVRYVCKGSGKPYVFFESGYGDDSEEVWSSISEQLPKTFTSCYYDRLGHGGSDDIPTDFTTEQKAQLQATLIQHIAGDNPVILVARSYGGIIARHTAARPSNNLAALILLDSAHENQHEILRGTFSPIATHMLVWHYADPILGITDIKSLFKKYDSSLDQRLEHYFSSFRYARVMSAYLNEGGFFTPLEDFNYDFGNLKMVVMSHDREAYKAVPRFYSVGDKWAEMQKSIAQLSHNSEHIVVKGATHNIPGDAPEVVISKIIETVGIVSKQPSVIIYNEALKTGS</sequence>
<proteinExistence type="predicted"/>
<evidence type="ECO:0000313" key="3">
    <source>
        <dbReference type="EMBL" id="PCK32691.1"/>
    </source>
</evidence>
<dbReference type="AlphaFoldDB" id="A0A2A5JTT0"/>
<dbReference type="OrthoDB" id="5724113at2"/>
<name>A0A2A5JTT0_PSEO7</name>
<dbReference type="InterPro" id="IPR029058">
    <property type="entry name" value="AB_hydrolase_fold"/>
</dbReference>
<comment type="caution">
    <text evidence="3">The sequence shown here is derived from an EMBL/GenBank/DDBJ whole genome shotgun (WGS) entry which is preliminary data.</text>
</comment>
<dbReference type="RefSeq" id="WP_099641129.1">
    <property type="nucleotide sequence ID" value="NZ_NKHF01000025.1"/>
</dbReference>
<dbReference type="PANTHER" id="PTHR43139">
    <property type="entry name" value="SI:DKEY-122A22.2"/>
    <property type="match status" value="1"/>
</dbReference>
<gene>
    <name evidence="3" type="ORF">CEX98_05575</name>
</gene>
<keyword evidence="1" id="KW-0812">Transmembrane</keyword>
<dbReference type="InterPro" id="IPR052370">
    <property type="entry name" value="Meta-cleavage_hydrolase"/>
</dbReference>
<dbReference type="Pfam" id="PF12697">
    <property type="entry name" value="Abhydrolase_6"/>
    <property type="match status" value="1"/>
</dbReference>
<evidence type="ECO:0000259" key="2">
    <source>
        <dbReference type="Pfam" id="PF12697"/>
    </source>
</evidence>
<evidence type="ECO:0000256" key="1">
    <source>
        <dbReference type="SAM" id="Phobius"/>
    </source>
</evidence>
<dbReference type="SUPFAM" id="SSF53474">
    <property type="entry name" value="alpha/beta-Hydrolases"/>
    <property type="match status" value="1"/>
</dbReference>
<dbReference type="PANTHER" id="PTHR43139:SF52">
    <property type="entry name" value="SI:DKEY-122A22.2"/>
    <property type="match status" value="1"/>
</dbReference>